<evidence type="ECO:0000256" key="9">
    <source>
        <dbReference type="ARBA" id="ARBA00022840"/>
    </source>
</evidence>
<accession>A0A2M7QHL0</accession>
<dbReference type="EC" id="2.7.7.87" evidence="3"/>
<dbReference type="InterPro" id="IPR027417">
    <property type="entry name" value="P-loop_NTPase"/>
</dbReference>
<evidence type="ECO:0000256" key="5">
    <source>
        <dbReference type="ARBA" id="ARBA00022679"/>
    </source>
</evidence>
<dbReference type="GO" id="GO:0000049">
    <property type="term" value="F:tRNA binding"/>
    <property type="evidence" value="ECO:0007669"/>
    <property type="project" value="TreeGrafter"/>
</dbReference>
<dbReference type="GO" id="GO:0006450">
    <property type="term" value="P:regulation of translational fidelity"/>
    <property type="evidence" value="ECO:0007669"/>
    <property type="project" value="TreeGrafter"/>
</dbReference>
<dbReference type="GO" id="GO:0003725">
    <property type="term" value="F:double-stranded RNA binding"/>
    <property type="evidence" value="ECO:0007669"/>
    <property type="project" value="InterPro"/>
</dbReference>
<dbReference type="Gene3D" id="3.40.50.300">
    <property type="entry name" value="P-loop containing nucleotide triphosphate hydrolases"/>
    <property type="match status" value="1"/>
</dbReference>
<dbReference type="Pfam" id="PF02367">
    <property type="entry name" value="TsaE"/>
    <property type="match status" value="1"/>
</dbReference>
<evidence type="ECO:0000256" key="11">
    <source>
        <dbReference type="ARBA" id="ARBA00048366"/>
    </source>
</evidence>
<evidence type="ECO:0000256" key="10">
    <source>
        <dbReference type="ARBA" id="ARBA00029774"/>
    </source>
</evidence>
<dbReference type="Gene3D" id="3.90.870.10">
    <property type="entry name" value="DHBP synthase"/>
    <property type="match status" value="1"/>
</dbReference>
<gene>
    <name evidence="13" type="ORF">COY87_04190</name>
</gene>
<protein>
    <recommendedName>
        <fullName evidence="10">L-threonylcarbamoyladenylate synthase</fullName>
        <ecNumber evidence="3">2.7.7.87</ecNumber>
    </recommendedName>
    <alternativeName>
        <fullName evidence="10">L-threonylcarbamoyladenylate synthase</fullName>
    </alternativeName>
</protein>
<keyword evidence="8" id="KW-0547">Nucleotide-binding</keyword>
<dbReference type="AlphaFoldDB" id="A0A2M7QHL0"/>
<evidence type="ECO:0000313" key="13">
    <source>
        <dbReference type="EMBL" id="PIY71817.1"/>
    </source>
</evidence>
<evidence type="ECO:0000256" key="8">
    <source>
        <dbReference type="ARBA" id="ARBA00022741"/>
    </source>
</evidence>
<dbReference type="InterPro" id="IPR006070">
    <property type="entry name" value="Sua5-like_dom"/>
</dbReference>
<dbReference type="Proteomes" id="UP000229401">
    <property type="component" value="Unassembled WGS sequence"/>
</dbReference>
<dbReference type="PANTHER" id="PTHR17490">
    <property type="entry name" value="SUA5"/>
    <property type="match status" value="1"/>
</dbReference>
<proteinExistence type="inferred from homology"/>
<feature type="domain" description="YrdC-like" evidence="12">
    <location>
        <begin position="1"/>
        <end position="157"/>
    </location>
</feature>
<reference evidence="14" key="1">
    <citation type="submission" date="2017-09" db="EMBL/GenBank/DDBJ databases">
        <title>Depth-based differentiation of microbial function through sediment-hosted aquifers and enrichment of novel symbionts in the deep terrestrial subsurface.</title>
        <authorList>
            <person name="Probst A.J."/>
            <person name="Ladd B."/>
            <person name="Jarett J.K."/>
            <person name="Geller-Mcgrath D.E."/>
            <person name="Sieber C.M.K."/>
            <person name="Emerson J.B."/>
            <person name="Anantharaman K."/>
            <person name="Thomas B.C."/>
            <person name="Malmstrom R."/>
            <person name="Stieglmeier M."/>
            <person name="Klingl A."/>
            <person name="Woyke T."/>
            <person name="Ryan C.M."/>
            <person name="Banfield J.F."/>
        </authorList>
    </citation>
    <scope>NUCLEOTIDE SEQUENCE [LARGE SCALE GENOMIC DNA]</scope>
</reference>
<evidence type="ECO:0000256" key="6">
    <source>
        <dbReference type="ARBA" id="ARBA00022694"/>
    </source>
</evidence>
<comment type="subcellular location">
    <subcellularLocation>
        <location evidence="1">Cytoplasm</location>
    </subcellularLocation>
</comment>
<dbReference type="Pfam" id="PF01300">
    <property type="entry name" value="Sua5_yciO_yrdC"/>
    <property type="match status" value="1"/>
</dbReference>
<dbReference type="NCBIfam" id="TIGR00150">
    <property type="entry name" value="T6A_YjeE"/>
    <property type="match status" value="1"/>
</dbReference>
<keyword evidence="6" id="KW-0819">tRNA processing</keyword>
<evidence type="ECO:0000313" key="14">
    <source>
        <dbReference type="Proteomes" id="UP000229401"/>
    </source>
</evidence>
<feature type="non-terminal residue" evidence="13">
    <location>
        <position position="1"/>
    </location>
</feature>
<evidence type="ECO:0000256" key="4">
    <source>
        <dbReference type="ARBA" id="ARBA00022490"/>
    </source>
</evidence>
<dbReference type="SUPFAM" id="SSF52540">
    <property type="entry name" value="P-loop containing nucleoside triphosphate hydrolases"/>
    <property type="match status" value="1"/>
</dbReference>
<dbReference type="SUPFAM" id="SSF55821">
    <property type="entry name" value="YrdC/RibB"/>
    <property type="match status" value="1"/>
</dbReference>
<dbReference type="GO" id="GO:0005737">
    <property type="term" value="C:cytoplasm"/>
    <property type="evidence" value="ECO:0007669"/>
    <property type="project" value="UniProtKB-SubCell"/>
</dbReference>
<comment type="similarity">
    <text evidence="2">Belongs to the SUA5 family.</text>
</comment>
<dbReference type="EMBL" id="PFLI01000139">
    <property type="protein sequence ID" value="PIY71817.1"/>
    <property type="molecule type" value="Genomic_DNA"/>
</dbReference>
<sequence>TQAVLKLQQIKNRPKGKPISVFVSSFNMMKQVVGVISDQEKVLQSLLPGPYTIVLPATKALCHLLESEKGTLGIRMPVYKPIIDLVNTFHHPLTATSANTAGRPPFYSITSFLKTLSNKNRGLIDLVVDAGELPKNKPSTVLDFSTSQVKTLRKGDLAFNTTQAVCTSSEEETKKLAGNLLRDQMKKSGNKPIVFVLKGEMGVGKTIFAKGMGEVLGVSNIISPTYVIYYEYKINHPLINMFIHCDLFNIEEQNEFKHLGLESYFKKENVLCFEWGEKSKFLLDRYKDARIIVIYMEHKGDTKRQLTIEQS</sequence>
<evidence type="ECO:0000256" key="7">
    <source>
        <dbReference type="ARBA" id="ARBA00022695"/>
    </source>
</evidence>
<keyword evidence="7" id="KW-0548">Nucleotidyltransferase</keyword>
<comment type="caution">
    <text evidence="13">The sequence shown here is derived from an EMBL/GenBank/DDBJ whole genome shotgun (WGS) entry which is preliminary data.</text>
</comment>
<evidence type="ECO:0000259" key="12">
    <source>
        <dbReference type="PROSITE" id="PS51163"/>
    </source>
</evidence>
<keyword evidence="5 13" id="KW-0808">Transferase</keyword>
<dbReference type="PANTHER" id="PTHR17490:SF16">
    <property type="entry name" value="THREONYLCARBAMOYL-AMP SYNTHASE"/>
    <property type="match status" value="1"/>
</dbReference>
<dbReference type="PROSITE" id="PS51163">
    <property type="entry name" value="YRDC"/>
    <property type="match status" value="1"/>
</dbReference>
<organism evidence="13 14">
    <name type="scientific">Candidatus Roizmanbacteria bacterium CG_4_10_14_0_8_um_filter_33_9</name>
    <dbReference type="NCBI Taxonomy" id="1974826"/>
    <lineage>
        <taxon>Bacteria</taxon>
        <taxon>Candidatus Roizmaniibacteriota</taxon>
    </lineage>
</organism>
<name>A0A2M7QHL0_9BACT</name>
<dbReference type="InterPro" id="IPR050156">
    <property type="entry name" value="TC-AMP_synthase_SUA5"/>
</dbReference>
<keyword evidence="4" id="KW-0963">Cytoplasm</keyword>
<evidence type="ECO:0000256" key="3">
    <source>
        <dbReference type="ARBA" id="ARBA00012584"/>
    </source>
</evidence>
<dbReference type="GO" id="GO:0061710">
    <property type="term" value="F:L-threonylcarbamoyladenylate synthase"/>
    <property type="evidence" value="ECO:0007669"/>
    <property type="project" value="UniProtKB-EC"/>
</dbReference>
<evidence type="ECO:0000256" key="2">
    <source>
        <dbReference type="ARBA" id="ARBA00007663"/>
    </source>
</evidence>
<dbReference type="InterPro" id="IPR017945">
    <property type="entry name" value="DHBP_synth_RibB-like_a/b_dom"/>
</dbReference>
<dbReference type="GO" id="GO:0005524">
    <property type="term" value="F:ATP binding"/>
    <property type="evidence" value="ECO:0007669"/>
    <property type="project" value="UniProtKB-KW"/>
</dbReference>
<comment type="catalytic activity">
    <reaction evidence="11">
        <text>L-threonine + hydrogencarbonate + ATP = L-threonylcarbamoyladenylate + diphosphate + H2O</text>
        <dbReference type="Rhea" id="RHEA:36407"/>
        <dbReference type="ChEBI" id="CHEBI:15377"/>
        <dbReference type="ChEBI" id="CHEBI:17544"/>
        <dbReference type="ChEBI" id="CHEBI:30616"/>
        <dbReference type="ChEBI" id="CHEBI:33019"/>
        <dbReference type="ChEBI" id="CHEBI:57926"/>
        <dbReference type="ChEBI" id="CHEBI:73682"/>
        <dbReference type="EC" id="2.7.7.87"/>
    </reaction>
</comment>
<keyword evidence="9" id="KW-0067">ATP-binding</keyword>
<dbReference type="InterPro" id="IPR003442">
    <property type="entry name" value="T6A_TsaE"/>
</dbReference>
<dbReference type="GO" id="GO:0002949">
    <property type="term" value="P:tRNA threonylcarbamoyladenosine modification"/>
    <property type="evidence" value="ECO:0007669"/>
    <property type="project" value="InterPro"/>
</dbReference>
<evidence type="ECO:0000256" key="1">
    <source>
        <dbReference type="ARBA" id="ARBA00004496"/>
    </source>
</evidence>